<evidence type="ECO:0000313" key="2">
    <source>
        <dbReference type="Proteomes" id="UP000627292"/>
    </source>
</evidence>
<evidence type="ECO:0000313" key="1">
    <source>
        <dbReference type="EMBL" id="GGH70833.1"/>
    </source>
</evidence>
<sequence>MSFIELDLSVIKTRLATEVLNRDIHEPFHFLPDELIEYAKGKGLNVEVRPIMNWEEFEWGRIDFGKDDFRKIVFSENGYGFEKGRWIYISDELLAIKKAAEFELDNFDQFVSYYEDMFKMDFFQPGDHIIISYSLKLIIIIHHDGYLIRIT</sequence>
<reference evidence="1" key="2">
    <citation type="submission" date="2020-09" db="EMBL/GenBank/DDBJ databases">
        <authorList>
            <person name="Sun Q."/>
            <person name="Zhou Y."/>
        </authorList>
    </citation>
    <scope>NUCLEOTIDE SEQUENCE</scope>
    <source>
        <strain evidence="1">CGMCC 1.15290</strain>
    </source>
</reference>
<dbReference type="Proteomes" id="UP000627292">
    <property type="component" value="Unassembled WGS sequence"/>
</dbReference>
<name>A0A917IYQ4_9BACT</name>
<organism evidence="1 2">
    <name type="scientific">Filimonas zeae</name>
    <dbReference type="NCBI Taxonomy" id="1737353"/>
    <lineage>
        <taxon>Bacteria</taxon>
        <taxon>Pseudomonadati</taxon>
        <taxon>Bacteroidota</taxon>
        <taxon>Chitinophagia</taxon>
        <taxon>Chitinophagales</taxon>
        <taxon>Chitinophagaceae</taxon>
        <taxon>Filimonas</taxon>
    </lineage>
</organism>
<dbReference type="RefSeq" id="WP_188953538.1">
    <property type="nucleotide sequence ID" value="NZ_BMIB01000003.1"/>
</dbReference>
<accession>A0A917IYQ4</accession>
<dbReference type="AlphaFoldDB" id="A0A917IYQ4"/>
<reference evidence="1" key="1">
    <citation type="journal article" date="2014" name="Int. J. Syst. Evol. Microbiol.">
        <title>Complete genome sequence of Corynebacterium casei LMG S-19264T (=DSM 44701T), isolated from a smear-ripened cheese.</title>
        <authorList>
            <consortium name="US DOE Joint Genome Institute (JGI-PGF)"/>
            <person name="Walter F."/>
            <person name="Albersmeier A."/>
            <person name="Kalinowski J."/>
            <person name="Ruckert C."/>
        </authorList>
    </citation>
    <scope>NUCLEOTIDE SEQUENCE</scope>
    <source>
        <strain evidence="1">CGMCC 1.15290</strain>
    </source>
</reference>
<protein>
    <submittedName>
        <fullName evidence="1">Uncharacterized protein</fullName>
    </submittedName>
</protein>
<dbReference type="EMBL" id="BMIB01000003">
    <property type="protein sequence ID" value="GGH70833.1"/>
    <property type="molecule type" value="Genomic_DNA"/>
</dbReference>
<gene>
    <name evidence="1" type="ORF">GCM10011379_29510</name>
</gene>
<proteinExistence type="predicted"/>
<keyword evidence="2" id="KW-1185">Reference proteome</keyword>
<comment type="caution">
    <text evidence="1">The sequence shown here is derived from an EMBL/GenBank/DDBJ whole genome shotgun (WGS) entry which is preliminary data.</text>
</comment>